<comment type="catalytic activity">
    <reaction evidence="11 12">
        <text>uridine(1498) in 16S rRNA + S-adenosyl-L-methionine = N(3)-methyluridine(1498) in 16S rRNA + S-adenosyl-L-homocysteine + H(+)</text>
        <dbReference type="Rhea" id="RHEA:42920"/>
        <dbReference type="Rhea" id="RHEA-COMP:10283"/>
        <dbReference type="Rhea" id="RHEA-COMP:10284"/>
        <dbReference type="ChEBI" id="CHEBI:15378"/>
        <dbReference type="ChEBI" id="CHEBI:57856"/>
        <dbReference type="ChEBI" id="CHEBI:59789"/>
        <dbReference type="ChEBI" id="CHEBI:65315"/>
        <dbReference type="ChEBI" id="CHEBI:74502"/>
        <dbReference type="EC" id="2.1.1.193"/>
    </reaction>
</comment>
<dbReference type="PANTHER" id="PTHR30027:SF3">
    <property type="entry name" value="16S RRNA (URACIL(1498)-N(3))-METHYLTRANSFERASE"/>
    <property type="match status" value="1"/>
</dbReference>
<dbReference type="InterPro" id="IPR006700">
    <property type="entry name" value="RsmE"/>
</dbReference>
<evidence type="ECO:0000256" key="12">
    <source>
        <dbReference type="PIRNR" id="PIRNR015601"/>
    </source>
</evidence>
<dbReference type="KEGG" id="snn:EWH46_15565"/>
<dbReference type="EMBL" id="CP035708">
    <property type="protein sequence ID" value="QEN02041.1"/>
    <property type="molecule type" value="Genomic_DNA"/>
</dbReference>
<dbReference type="SUPFAM" id="SSF75217">
    <property type="entry name" value="alpha/beta knot"/>
    <property type="match status" value="1"/>
</dbReference>
<keyword evidence="8 12" id="KW-0808">Transferase</keyword>
<dbReference type="GO" id="GO:0070042">
    <property type="term" value="F:rRNA (uridine-N3-)-methyltransferase activity"/>
    <property type="evidence" value="ECO:0007669"/>
    <property type="project" value="TreeGrafter"/>
</dbReference>
<dbReference type="Proteomes" id="UP001549111">
    <property type="component" value="Unassembled WGS sequence"/>
</dbReference>
<evidence type="ECO:0000256" key="6">
    <source>
        <dbReference type="ARBA" id="ARBA00022552"/>
    </source>
</evidence>
<sequence>MPARLHIETDTALSTGAEIALPPGPARHVQVLRMQPGETITLFDGRGGEWSAEILAMGRQSVEVRIGAHDPVDRELPLDIVLLAGMPANDRFDWLVEKATELGVAAIEPLVCERSVLRLSGERAERRREHWQGVARAAAEQCGRTRVPLIAPVRTLAQALGEAKADTGAPLWLLSLGEARPLAERATALRTGGRVRVISGPEGGLSPAEEAAARAAGAVAVSLGARVLRSETAPLAVLAALGLQERLGA</sequence>
<evidence type="ECO:0000313" key="16">
    <source>
        <dbReference type="EMBL" id="QEN02041.1"/>
    </source>
</evidence>
<name>A0A5C1Q3A2_9BURK</name>
<dbReference type="AlphaFoldDB" id="A0A5C1Q3A2"/>
<keyword evidence="18" id="KW-1185">Reference proteome</keyword>
<dbReference type="EC" id="2.1.1.193" evidence="3 12"/>
<dbReference type="GO" id="GO:0070475">
    <property type="term" value="P:rRNA base methylation"/>
    <property type="evidence" value="ECO:0007669"/>
    <property type="project" value="TreeGrafter"/>
</dbReference>
<dbReference type="InterPro" id="IPR015947">
    <property type="entry name" value="PUA-like_sf"/>
</dbReference>
<comment type="subcellular location">
    <subcellularLocation>
        <location evidence="1 12">Cytoplasm</location>
    </subcellularLocation>
</comment>
<dbReference type="InterPro" id="IPR046886">
    <property type="entry name" value="RsmE_MTase_dom"/>
</dbReference>
<dbReference type="EMBL" id="JBEPLS010000002">
    <property type="protein sequence ID" value="MET3603133.1"/>
    <property type="molecule type" value="Genomic_DNA"/>
</dbReference>
<dbReference type="NCBIfam" id="NF008692">
    <property type="entry name" value="PRK11713.1-5"/>
    <property type="match status" value="1"/>
</dbReference>
<dbReference type="Pfam" id="PF20260">
    <property type="entry name" value="PUA_4"/>
    <property type="match status" value="1"/>
</dbReference>
<dbReference type="SUPFAM" id="SSF88697">
    <property type="entry name" value="PUA domain-like"/>
    <property type="match status" value="1"/>
</dbReference>
<feature type="domain" description="Ribosomal RNA small subunit methyltransferase E PUA-like" evidence="14">
    <location>
        <begin position="27"/>
        <end position="66"/>
    </location>
</feature>
<keyword evidence="7 12" id="KW-0489">Methyltransferase</keyword>
<keyword evidence="9 12" id="KW-0949">S-adenosyl-L-methionine</keyword>
<dbReference type="Gene3D" id="3.40.1280.10">
    <property type="match status" value="1"/>
</dbReference>
<dbReference type="InterPro" id="IPR029026">
    <property type="entry name" value="tRNA_m1G_MTases_N"/>
</dbReference>
<organism evidence="16 17">
    <name type="scientific">Sphaerotilus sulfidivorans</name>
    <dbReference type="NCBI Taxonomy" id="639200"/>
    <lineage>
        <taxon>Bacteria</taxon>
        <taxon>Pseudomonadati</taxon>
        <taxon>Pseudomonadota</taxon>
        <taxon>Betaproteobacteria</taxon>
        <taxon>Burkholderiales</taxon>
        <taxon>Sphaerotilaceae</taxon>
        <taxon>Sphaerotilus</taxon>
    </lineage>
</organism>
<evidence type="ECO:0000259" key="14">
    <source>
        <dbReference type="Pfam" id="PF20260"/>
    </source>
</evidence>
<feature type="domain" description="Ribosomal RNA small subunit methyltransferase E methyltransferase" evidence="13">
    <location>
        <begin position="75"/>
        <end position="241"/>
    </location>
</feature>
<dbReference type="CDD" id="cd18084">
    <property type="entry name" value="RsmE-like"/>
    <property type="match status" value="1"/>
</dbReference>
<evidence type="ECO:0000256" key="8">
    <source>
        <dbReference type="ARBA" id="ARBA00022679"/>
    </source>
</evidence>
<keyword evidence="6 12" id="KW-0698">rRNA processing</keyword>
<evidence type="ECO:0000256" key="2">
    <source>
        <dbReference type="ARBA" id="ARBA00005528"/>
    </source>
</evidence>
<dbReference type="Proteomes" id="UP000323522">
    <property type="component" value="Chromosome"/>
</dbReference>
<evidence type="ECO:0000256" key="9">
    <source>
        <dbReference type="ARBA" id="ARBA00022691"/>
    </source>
</evidence>
<evidence type="ECO:0000256" key="3">
    <source>
        <dbReference type="ARBA" id="ARBA00012328"/>
    </source>
</evidence>
<evidence type="ECO:0000256" key="7">
    <source>
        <dbReference type="ARBA" id="ARBA00022603"/>
    </source>
</evidence>
<dbReference type="InterPro" id="IPR029028">
    <property type="entry name" value="Alpha/beta_knot_MTases"/>
</dbReference>
<accession>A0A5C1Q3A2</accession>
<dbReference type="PIRSF" id="PIRSF015601">
    <property type="entry name" value="MTase_slr0722"/>
    <property type="match status" value="1"/>
</dbReference>
<reference evidence="15 18" key="2">
    <citation type="submission" date="2024-06" db="EMBL/GenBank/DDBJ databases">
        <title>Genomic Encyclopedia of Type Strains, Phase IV (KMG-IV): sequencing the most valuable type-strain genomes for metagenomic binning, comparative biology and taxonomic classification.</title>
        <authorList>
            <person name="Goeker M."/>
        </authorList>
    </citation>
    <scope>NUCLEOTIDE SEQUENCE [LARGE SCALE GENOMIC DNA]</scope>
    <source>
        <strain evidence="15 18">D-501</strain>
    </source>
</reference>
<evidence type="ECO:0000256" key="10">
    <source>
        <dbReference type="ARBA" id="ARBA00025699"/>
    </source>
</evidence>
<evidence type="ECO:0000256" key="11">
    <source>
        <dbReference type="ARBA" id="ARBA00047944"/>
    </source>
</evidence>
<dbReference type="OrthoDB" id="9815641at2"/>
<dbReference type="PANTHER" id="PTHR30027">
    <property type="entry name" value="RIBOSOMAL RNA SMALL SUBUNIT METHYLTRANSFERASE E"/>
    <property type="match status" value="1"/>
</dbReference>
<keyword evidence="5 12" id="KW-0963">Cytoplasm</keyword>
<reference evidence="16 17" key="1">
    <citation type="submission" date="2019-02" db="EMBL/GenBank/DDBJ databases">
        <title>Complete Genome Sequence and Methylome Analysis of Sphaerotilus natans subsp. sulfidivorans D-507.</title>
        <authorList>
            <person name="Fomenkov A."/>
            <person name="Gridneva E."/>
            <person name="Smolyakov D."/>
            <person name="Dubinina G."/>
            <person name="Vincze T."/>
            <person name="Grabovich M."/>
            <person name="Roberts R.J."/>
        </authorList>
    </citation>
    <scope>NUCLEOTIDE SEQUENCE [LARGE SCALE GENOMIC DNA]</scope>
    <source>
        <strain evidence="16 17">D-507</strain>
    </source>
</reference>
<gene>
    <name evidence="15" type="ORF">ABIC99_000917</name>
    <name evidence="16" type="ORF">EWH46_15565</name>
</gene>
<dbReference type="NCBIfam" id="TIGR00046">
    <property type="entry name" value="RsmE family RNA methyltransferase"/>
    <property type="match status" value="1"/>
</dbReference>
<evidence type="ECO:0000313" key="17">
    <source>
        <dbReference type="Proteomes" id="UP000323522"/>
    </source>
</evidence>
<dbReference type="Pfam" id="PF04452">
    <property type="entry name" value="Methyltrans_RNA"/>
    <property type="match status" value="1"/>
</dbReference>
<evidence type="ECO:0000313" key="18">
    <source>
        <dbReference type="Proteomes" id="UP001549111"/>
    </source>
</evidence>
<dbReference type="RefSeq" id="WP_149504674.1">
    <property type="nucleotide sequence ID" value="NZ_CP035708.1"/>
</dbReference>
<comment type="function">
    <text evidence="10 12">Specifically methylates the N3 position of the uracil ring of uridine 1498 (m3U1498) in 16S rRNA. Acts on the fully assembled 30S ribosomal subunit.</text>
</comment>
<evidence type="ECO:0000256" key="1">
    <source>
        <dbReference type="ARBA" id="ARBA00004496"/>
    </source>
</evidence>
<dbReference type="GO" id="GO:0005737">
    <property type="term" value="C:cytoplasm"/>
    <property type="evidence" value="ECO:0007669"/>
    <property type="project" value="UniProtKB-SubCell"/>
</dbReference>
<evidence type="ECO:0000259" key="13">
    <source>
        <dbReference type="Pfam" id="PF04452"/>
    </source>
</evidence>
<evidence type="ECO:0000256" key="5">
    <source>
        <dbReference type="ARBA" id="ARBA00022490"/>
    </source>
</evidence>
<evidence type="ECO:0000256" key="4">
    <source>
        <dbReference type="ARBA" id="ARBA00013673"/>
    </source>
</evidence>
<protein>
    <recommendedName>
        <fullName evidence="4 12">Ribosomal RNA small subunit methyltransferase E</fullName>
        <ecNumber evidence="3 12">2.1.1.193</ecNumber>
    </recommendedName>
</protein>
<evidence type="ECO:0000313" key="15">
    <source>
        <dbReference type="EMBL" id="MET3603133.1"/>
    </source>
</evidence>
<proteinExistence type="inferred from homology"/>
<comment type="similarity">
    <text evidence="2 12">Belongs to the RNA methyltransferase RsmE family.</text>
</comment>
<dbReference type="InterPro" id="IPR046887">
    <property type="entry name" value="RsmE_PUA-like"/>
</dbReference>